<protein>
    <submittedName>
        <fullName evidence="1">DUF4292 domain-containing protein</fullName>
    </submittedName>
</protein>
<gene>
    <name evidence="1" type="ORF">IAB03_02085</name>
</gene>
<evidence type="ECO:0000313" key="2">
    <source>
        <dbReference type="Proteomes" id="UP000824112"/>
    </source>
</evidence>
<proteinExistence type="predicted"/>
<dbReference type="AlphaFoldDB" id="A0A9D1M688"/>
<sequence length="278" mass="31527">MRRITVILLCLVVVVGYSCKSTKSLQTSQKTMALEDQERFEALLANVPEFKAFSSKINLSVTLHGNDINARGTLKMIRDEALQLSVQLLGFEMFRLYMTPDSVMLIDRINSRYLAEKTDKYLSRLPLDLHLGMLQALFLNQPFLPDKKQLGPDDAKRFSYENSGTSLLMQAKEGSRVSYGFYLNDDNLIASTRVESLPRPAALSLKWDYSLFEQDATGWFPRRSQALFCDDSGETVLQLQLTYSKPQWNDTGLTITAPVVSSKYKRIDTDALIKSLLK</sequence>
<organism evidence="1 2">
    <name type="scientific">Candidatus Gallibacteroides avistercoris</name>
    <dbReference type="NCBI Taxonomy" id="2840833"/>
    <lineage>
        <taxon>Bacteria</taxon>
        <taxon>Pseudomonadati</taxon>
        <taxon>Bacteroidota</taxon>
        <taxon>Bacteroidia</taxon>
        <taxon>Bacteroidales</taxon>
        <taxon>Bacteroidaceae</taxon>
        <taxon>Bacteroidaceae incertae sedis</taxon>
        <taxon>Candidatus Gallibacteroides</taxon>
    </lineage>
</organism>
<accession>A0A9D1M688</accession>
<name>A0A9D1M688_9BACT</name>
<comment type="caution">
    <text evidence="1">The sequence shown here is derived from an EMBL/GenBank/DDBJ whole genome shotgun (WGS) entry which is preliminary data.</text>
</comment>
<evidence type="ECO:0000313" key="1">
    <source>
        <dbReference type="EMBL" id="HIU54580.1"/>
    </source>
</evidence>
<dbReference type="PROSITE" id="PS51257">
    <property type="entry name" value="PROKAR_LIPOPROTEIN"/>
    <property type="match status" value="1"/>
</dbReference>
<reference evidence="1" key="2">
    <citation type="journal article" date="2021" name="PeerJ">
        <title>Extensive microbial diversity within the chicken gut microbiome revealed by metagenomics and culture.</title>
        <authorList>
            <person name="Gilroy R."/>
            <person name="Ravi A."/>
            <person name="Getino M."/>
            <person name="Pursley I."/>
            <person name="Horton D.L."/>
            <person name="Alikhan N.F."/>
            <person name="Baker D."/>
            <person name="Gharbi K."/>
            <person name="Hall N."/>
            <person name="Watson M."/>
            <person name="Adriaenssens E.M."/>
            <person name="Foster-Nyarko E."/>
            <person name="Jarju S."/>
            <person name="Secka A."/>
            <person name="Antonio M."/>
            <person name="Oren A."/>
            <person name="Chaudhuri R.R."/>
            <person name="La Ragione R."/>
            <person name="Hildebrand F."/>
            <person name="Pallen M.J."/>
        </authorList>
    </citation>
    <scope>NUCLEOTIDE SEQUENCE</scope>
    <source>
        <strain evidence="1">CHK158-818</strain>
    </source>
</reference>
<dbReference type="Pfam" id="PF14125">
    <property type="entry name" value="DUF4292"/>
    <property type="match status" value="1"/>
</dbReference>
<reference evidence="1" key="1">
    <citation type="submission" date="2020-10" db="EMBL/GenBank/DDBJ databases">
        <authorList>
            <person name="Gilroy R."/>
        </authorList>
    </citation>
    <scope>NUCLEOTIDE SEQUENCE</scope>
    <source>
        <strain evidence="1">CHK158-818</strain>
    </source>
</reference>
<dbReference type="Proteomes" id="UP000824112">
    <property type="component" value="Unassembled WGS sequence"/>
</dbReference>
<dbReference type="EMBL" id="DVNA01000046">
    <property type="protein sequence ID" value="HIU54580.1"/>
    <property type="molecule type" value="Genomic_DNA"/>
</dbReference>
<dbReference type="InterPro" id="IPR025634">
    <property type="entry name" value="DUF4292"/>
</dbReference>